<gene>
    <name evidence="7" type="primary">dhaM</name>
    <name evidence="7" type="ORF">ACFSUN_14690</name>
</gene>
<protein>
    <recommendedName>
        <fullName evidence="3">phosphoenolpyruvate--glycerone phosphotransferase</fullName>
        <ecNumber evidence="3">2.7.1.121</ecNumber>
    </recommendedName>
</protein>
<evidence type="ECO:0000313" key="7">
    <source>
        <dbReference type="EMBL" id="MFD2630031.1"/>
    </source>
</evidence>
<comment type="subunit">
    <text evidence="5">Homodimer. The dihydroxyacetone kinase complex is composed of a homodimer of DhaM, a homodimer of DhaK and the subunit DhaL.</text>
</comment>
<evidence type="ECO:0000256" key="2">
    <source>
        <dbReference type="ARBA" id="ARBA00002788"/>
    </source>
</evidence>
<dbReference type="InterPro" id="IPR039643">
    <property type="entry name" value="DhaM"/>
</dbReference>
<dbReference type="PROSITE" id="PS51096">
    <property type="entry name" value="PTS_EIIA_TYPE_4"/>
    <property type="match status" value="1"/>
</dbReference>
<dbReference type="InterPro" id="IPR036662">
    <property type="entry name" value="PTS_EIIA_man-typ_sf"/>
</dbReference>
<feature type="domain" description="PTS EIIA type-4" evidence="6">
    <location>
        <begin position="3"/>
        <end position="133"/>
    </location>
</feature>
<dbReference type="InterPro" id="IPR004701">
    <property type="entry name" value="PTS_EIIA_man-typ"/>
</dbReference>
<dbReference type="GO" id="GO:0047324">
    <property type="term" value="F:phosphoenolpyruvate-glycerone phosphotransferase activity"/>
    <property type="evidence" value="ECO:0007669"/>
    <property type="project" value="UniProtKB-EC"/>
</dbReference>
<reference evidence="8" key="1">
    <citation type="journal article" date="2019" name="Int. J. Syst. Evol. Microbiol.">
        <title>The Global Catalogue of Microorganisms (GCM) 10K type strain sequencing project: providing services to taxonomists for standard genome sequencing and annotation.</title>
        <authorList>
            <consortium name="The Broad Institute Genomics Platform"/>
            <consortium name="The Broad Institute Genome Sequencing Center for Infectious Disease"/>
            <person name="Wu L."/>
            <person name="Ma J."/>
        </authorList>
    </citation>
    <scope>NUCLEOTIDE SEQUENCE [LARGE SCALE GENOMIC DNA]</scope>
    <source>
        <strain evidence="8">TISTR 1858</strain>
    </source>
</reference>
<evidence type="ECO:0000259" key="6">
    <source>
        <dbReference type="PROSITE" id="PS51096"/>
    </source>
</evidence>
<dbReference type="Gene3D" id="3.40.50.510">
    <property type="entry name" value="Phosphotransferase system, mannose-type IIA component"/>
    <property type="match status" value="1"/>
</dbReference>
<dbReference type="InterPro" id="IPR012844">
    <property type="entry name" value="DhaM_N"/>
</dbReference>
<evidence type="ECO:0000256" key="3">
    <source>
        <dbReference type="ARBA" id="ARBA00012095"/>
    </source>
</evidence>
<proteinExistence type="predicted"/>
<keyword evidence="4 7" id="KW-0808">Transferase</keyword>
<evidence type="ECO:0000256" key="5">
    <source>
        <dbReference type="ARBA" id="ARBA00046577"/>
    </source>
</evidence>
<keyword evidence="8" id="KW-1185">Reference proteome</keyword>
<evidence type="ECO:0000256" key="1">
    <source>
        <dbReference type="ARBA" id="ARBA00001113"/>
    </source>
</evidence>
<name>A0ABW5Q3T8_9BACI</name>
<evidence type="ECO:0000313" key="8">
    <source>
        <dbReference type="Proteomes" id="UP001597451"/>
    </source>
</evidence>
<dbReference type="SUPFAM" id="SSF53062">
    <property type="entry name" value="PTS system fructose IIA component-like"/>
    <property type="match status" value="1"/>
</dbReference>
<dbReference type="EMBL" id="JBHUMX010000041">
    <property type="protein sequence ID" value="MFD2630031.1"/>
    <property type="molecule type" value="Genomic_DNA"/>
</dbReference>
<dbReference type="RefSeq" id="WP_379562866.1">
    <property type="nucleotide sequence ID" value="NZ_JBHUMX010000041.1"/>
</dbReference>
<dbReference type="NCBIfam" id="TIGR02364">
    <property type="entry name" value="dha_pts"/>
    <property type="match status" value="1"/>
</dbReference>
<keyword evidence="7" id="KW-0418">Kinase</keyword>
<dbReference type="PANTHER" id="PTHR38594:SF1">
    <property type="entry name" value="PEP-DEPENDENT DIHYDROXYACETONE KINASE, PHOSPHORYL DONOR SUBUNIT DHAM"/>
    <property type="match status" value="1"/>
</dbReference>
<dbReference type="Proteomes" id="UP001597451">
    <property type="component" value="Unassembled WGS sequence"/>
</dbReference>
<dbReference type="PANTHER" id="PTHR38594">
    <property type="entry name" value="PEP-DEPENDENT DIHYDROXYACETONE KINASE, PHOSPHORYL DONOR SUBUNIT DHAM"/>
    <property type="match status" value="1"/>
</dbReference>
<dbReference type="EC" id="2.7.1.121" evidence="3"/>
<organism evidence="7 8">
    <name type="scientific">Oceanobacillus kapialis</name>
    <dbReference type="NCBI Taxonomy" id="481353"/>
    <lineage>
        <taxon>Bacteria</taxon>
        <taxon>Bacillati</taxon>
        <taxon>Bacillota</taxon>
        <taxon>Bacilli</taxon>
        <taxon>Bacillales</taxon>
        <taxon>Bacillaceae</taxon>
        <taxon>Oceanobacillus</taxon>
    </lineage>
</organism>
<sequence>MSGVGIILVSHSKKITDGLKELILEMTGDNVIIESAGGTDDGRLGSSAPLIMESLEACSECKRILIFCDMGSSILSSETAIDLVDSELQEKCTIVDGPIVEGAFVASVQAQITDDVDSILSEVEKLKESAPTL</sequence>
<comment type="function">
    <text evidence="2">Component of the dihydroxyacetone kinase complex, which is responsible for the phosphoenolpyruvate (PEP)-dependent phosphorylation of dihydroxyacetone. DhaM serves as the phosphoryl donor. Is phosphorylated by phosphoenolpyruvate in an EI- and HPr-dependent reaction, and a phosphorelay system on histidine residues finally leads to phosphoryl transfer to DhaL and dihydroxyacetone.</text>
</comment>
<comment type="catalytic activity">
    <reaction evidence="1">
        <text>dihydroxyacetone + phosphoenolpyruvate = dihydroxyacetone phosphate + pyruvate</text>
        <dbReference type="Rhea" id="RHEA:18381"/>
        <dbReference type="ChEBI" id="CHEBI:15361"/>
        <dbReference type="ChEBI" id="CHEBI:16016"/>
        <dbReference type="ChEBI" id="CHEBI:57642"/>
        <dbReference type="ChEBI" id="CHEBI:58702"/>
        <dbReference type="EC" id="2.7.1.121"/>
    </reaction>
</comment>
<dbReference type="Pfam" id="PF03610">
    <property type="entry name" value="EIIA-man"/>
    <property type="match status" value="1"/>
</dbReference>
<evidence type="ECO:0000256" key="4">
    <source>
        <dbReference type="ARBA" id="ARBA00022679"/>
    </source>
</evidence>
<accession>A0ABW5Q3T8</accession>
<comment type="caution">
    <text evidence="7">The sequence shown here is derived from an EMBL/GenBank/DDBJ whole genome shotgun (WGS) entry which is preliminary data.</text>
</comment>